<name>A0A4S1DZB8_9FLAO</name>
<reference evidence="1 2" key="1">
    <citation type="submission" date="2019-04" db="EMBL/GenBank/DDBJ databases">
        <authorList>
            <person name="Liu A."/>
        </authorList>
    </citation>
    <scope>NUCLEOTIDE SEQUENCE [LARGE SCALE GENOMIC DNA]</scope>
    <source>
        <strain evidence="1 2">RZ03</strain>
    </source>
</reference>
<organism evidence="1 2">
    <name type="scientific">Flavivirga rizhaonensis</name>
    <dbReference type="NCBI Taxonomy" id="2559571"/>
    <lineage>
        <taxon>Bacteria</taxon>
        <taxon>Pseudomonadati</taxon>
        <taxon>Bacteroidota</taxon>
        <taxon>Flavobacteriia</taxon>
        <taxon>Flavobacteriales</taxon>
        <taxon>Flavobacteriaceae</taxon>
        <taxon>Flavivirga</taxon>
    </lineage>
</organism>
<accession>A0A4S1DZB8</accession>
<protein>
    <submittedName>
        <fullName evidence="1">Uncharacterized protein</fullName>
    </submittedName>
</protein>
<comment type="caution">
    <text evidence="1">The sequence shown here is derived from an EMBL/GenBank/DDBJ whole genome shotgun (WGS) entry which is preliminary data.</text>
</comment>
<gene>
    <name evidence="1" type="ORF">EM932_06155</name>
</gene>
<dbReference type="AlphaFoldDB" id="A0A4S1DZB8"/>
<sequence>MFAILLSSFTVNDVTITGYYDNPNITGIETQETECALTGTGALCLKVIGPFESYQLYATDELDTIEDNELKVVIP</sequence>
<evidence type="ECO:0000313" key="2">
    <source>
        <dbReference type="Proteomes" id="UP000307602"/>
    </source>
</evidence>
<dbReference type="OrthoDB" id="1179119at2"/>
<proteinExistence type="predicted"/>
<dbReference type="Proteomes" id="UP000307602">
    <property type="component" value="Unassembled WGS sequence"/>
</dbReference>
<keyword evidence="2" id="KW-1185">Reference proteome</keyword>
<evidence type="ECO:0000313" key="1">
    <source>
        <dbReference type="EMBL" id="TGV03606.1"/>
    </source>
</evidence>
<dbReference type="EMBL" id="SRSO01000006">
    <property type="protein sequence ID" value="TGV03606.1"/>
    <property type="molecule type" value="Genomic_DNA"/>
</dbReference>